<organism evidence="6 7">
    <name type="scientific">Oryzicola mucosus</name>
    <dbReference type="NCBI Taxonomy" id="2767425"/>
    <lineage>
        <taxon>Bacteria</taxon>
        <taxon>Pseudomonadati</taxon>
        <taxon>Pseudomonadota</taxon>
        <taxon>Alphaproteobacteria</taxon>
        <taxon>Hyphomicrobiales</taxon>
        <taxon>Phyllobacteriaceae</taxon>
        <taxon>Oryzicola</taxon>
    </lineage>
</organism>
<dbReference type="Gene3D" id="6.10.340.10">
    <property type="match status" value="1"/>
</dbReference>
<feature type="domain" description="HAMP" evidence="4">
    <location>
        <begin position="341"/>
        <end position="392"/>
    </location>
</feature>
<keyword evidence="3" id="KW-0472">Membrane</keyword>
<dbReference type="PROSITE" id="PS50885">
    <property type="entry name" value="HAMP"/>
    <property type="match status" value="1"/>
</dbReference>
<keyword evidence="3" id="KW-1133">Transmembrane helix</keyword>
<dbReference type="SMART" id="SM00267">
    <property type="entry name" value="GGDEF"/>
    <property type="match status" value="1"/>
</dbReference>
<proteinExistence type="predicted"/>
<dbReference type="EC" id="2.7.7.65" evidence="1"/>
<evidence type="ECO:0000256" key="1">
    <source>
        <dbReference type="ARBA" id="ARBA00012528"/>
    </source>
</evidence>
<evidence type="ECO:0000259" key="5">
    <source>
        <dbReference type="PROSITE" id="PS50887"/>
    </source>
</evidence>
<dbReference type="GO" id="GO:0016020">
    <property type="term" value="C:membrane"/>
    <property type="evidence" value="ECO:0007669"/>
    <property type="project" value="InterPro"/>
</dbReference>
<feature type="transmembrane region" description="Helical" evidence="3">
    <location>
        <begin position="21"/>
        <end position="40"/>
    </location>
</feature>
<evidence type="ECO:0000259" key="4">
    <source>
        <dbReference type="PROSITE" id="PS50885"/>
    </source>
</evidence>
<name>A0A8J6PM16_9HYPH</name>
<protein>
    <recommendedName>
        <fullName evidence="1">diguanylate cyclase</fullName>
        <ecNumber evidence="1">2.7.7.65</ecNumber>
    </recommendedName>
</protein>
<sequence>MNGKRFGALRADLVRSLNVKVFVLMAVVSTGIAVTALVSFSGLSERTALSVGGPLAETQALYDRDRGNEALSRDIELARTISGAPSIIEWITDEAAEDKRNRALGELEQMRQAFRDGSYFLVANASGNYYFNDEKGSFSGQELRYTINPENPRDEWYYRMIAGEPGCYLNVDNRDGGIAKVWVNCLIRGNGQALGVVGTGIDLADFLADMAAPARQGVESLYVDAAGTVQARRGEGQESFSAAAGAQKAGVFQLIDSEADRQLLRSAMEQAKAGGPTRPVSLSMGGRDMLVSVGHLKSLNWFNIAAVDINAIAGQSLSRPLGLLIAVAMGAALLIALMFKFFVLDRVVKAARAVAEVAAGNHDIAMKEGGDQIGSLMRSVNSMAASVRDTTGRLESELRQHQEKMENGAYFDPLTGLVNRRGFIETFEHRRGIVENARGRLGILLLDVDHFKAVNEGFGNAYGDAVLAELGKRLDGVTRRLDICGRWSGDEFAVLIDRCTPELLASISHKVLEAVRAKPFHPAGGANLRVTISIGACLIAPREPLEHAVHRADAALAQAKASGRNQASVYDPSLAGEDILDGTQAA</sequence>
<evidence type="ECO:0000256" key="2">
    <source>
        <dbReference type="ARBA" id="ARBA00034247"/>
    </source>
</evidence>
<dbReference type="PANTHER" id="PTHR45138:SF9">
    <property type="entry name" value="DIGUANYLATE CYCLASE DGCM-RELATED"/>
    <property type="match status" value="1"/>
</dbReference>
<dbReference type="RefSeq" id="WP_188163421.1">
    <property type="nucleotide sequence ID" value="NZ_JACVVX010000001.1"/>
</dbReference>
<dbReference type="PANTHER" id="PTHR45138">
    <property type="entry name" value="REGULATORY COMPONENTS OF SENSORY TRANSDUCTION SYSTEM"/>
    <property type="match status" value="1"/>
</dbReference>
<dbReference type="GO" id="GO:0007165">
    <property type="term" value="P:signal transduction"/>
    <property type="evidence" value="ECO:0007669"/>
    <property type="project" value="InterPro"/>
</dbReference>
<dbReference type="PROSITE" id="PS50887">
    <property type="entry name" value="GGDEF"/>
    <property type="match status" value="1"/>
</dbReference>
<dbReference type="InterPro" id="IPR043128">
    <property type="entry name" value="Rev_trsase/Diguanyl_cyclase"/>
</dbReference>
<dbReference type="NCBIfam" id="TIGR00254">
    <property type="entry name" value="GGDEF"/>
    <property type="match status" value="1"/>
</dbReference>
<comment type="caution">
    <text evidence="6">The sequence shown here is derived from an EMBL/GenBank/DDBJ whole genome shotgun (WGS) entry which is preliminary data.</text>
</comment>
<gene>
    <name evidence="6" type="ORF">ICI42_05165</name>
</gene>
<dbReference type="InterPro" id="IPR029787">
    <property type="entry name" value="Nucleotide_cyclase"/>
</dbReference>
<feature type="domain" description="GGDEF" evidence="5">
    <location>
        <begin position="439"/>
        <end position="572"/>
    </location>
</feature>
<keyword evidence="7" id="KW-1185">Reference proteome</keyword>
<dbReference type="InterPro" id="IPR050469">
    <property type="entry name" value="Diguanylate_Cyclase"/>
</dbReference>
<dbReference type="CDD" id="cd01949">
    <property type="entry name" value="GGDEF"/>
    <property type="match status" value="1"/>
</dbReference>
<dbReference type="Gene3D" id="3.30.70.270">
    <property type="match status" value="1"/>
</dbReference>
<dbReference type="InterPro" id="IPR000160">
    <property type="entry name" value="GGDEF_dom"/>
</dbReference>
<evidence type="ECO:0000313" key="6">
    <source>
        <dbReference type="EMBL" id="MBD0414037.1"/>
    </source>
</evidence>
<evidence type="ECO:0000256" key="3">
    <source>
        <dbReference type="SAM" id="Phobius"/>
    </source>
</evidence>
<comment type="catalytic activity">
    <reaction evidence="2">
        <text>2 GTP = 3',3'-c-di-GMP + 2 diphosphate</text>
        <dbReference type="Rhea" id="RHEA:24898"/>
        <dbReference type="ChEBI" id="CHEBI:33019"/>
        <dbReference type="ChEBI" id="CHEBI:37565"/>
        <dbReference type="ChEBI" id="CHEBI:58805"/>
        <dbReference type="EC" id="2.7.7.65"/>
    </reaction>
</comment>
<keyword evidence="3" id="KW-0812">Transmembrane</keyword>
<dbReference type="EMBL" id="JACVVX010000001">
    <property type="protein sequence ID" value="MBD0414037.1"/>
    <property type="molecule type" value="Genomic_DNA"/>
</dbReference>
<dbReference type="AlphaFoldDB" id="A0A8J6PM16"/>
<feature type="transmembrane region" description="Helical" evidence="3">
    <location>
        <begin position="321"/>
        <end position="343"/>
    </location>
</feature>
<dbReference type="GO" id="GO:0052621">
    <property type="term" value="F:diguanylate cyclase activity"/>
    <property type="evidence" value="ECO:0007669"/>
    <property type="project" value="UniProtKB-EC"/>
</dbReference>
<accession>A0A8J6PM16</accession>
<dbReference type="InterPro" id="IPR003660">
    <property type="entry name" value="HAMP_dom"/>
</dbReference>
<dbReference type="SUPFAM" id="SSF55073">
    <property type="entry name" value="Nucleotide cyclase"/>
    <property type="match status" value="1"/>
</dbReference>
<evidence type="ECO:0000313" key="7">
    <source>
        <dbReference type="Proteomes" id="UP000643405"/>
    </source>
</evidence>
<dbReference type="Proteomes" id="UP000643405">
    <property type="component" value="Unassembled WGS sequence"/>
</dbReference>
<dbReference type="Pfam" id="PF00990">
    <property type="entry name" value="GGDEF"/>
    <property type="match status" value="1"/>
</dbReference>
<reference evidence="6" key="1">
    <citation type="submission" date="2020-09" db="EMBL/GenBank/DDBJ databases">
        <title>Genome seq and assembly of Tianweitania sp.</title>
        <authorList>
            <person name="Chhetri G."/>
        </authorList>
    </citation>
    <scope>NUCLEOTIDE SEQUENCE</scope>
    <source>
        <strain evidence="6">Rool2</strain>
    </source>
</reference>